<evidence type="ECO:0000256" key="1">
    <source>
        <dbReference type="ARBA" id="ARBA00022679"/>
    </source>
</evidence>
<gene>
    <name evidence="4" type="ORF">SAMN05518682_0859</name>
</gene>
<dbReference type="CDD" id="cd04301">
    <property type="entry name" value="NAT_SF"/>
    <property type="match status" value="1"/>
</dbReference>
<keyword evidence="2" id="KW-0012">Acyltransferase</keyword>
<dbReference type="InterPro" id="IPR016181">
    <property type="entry name" value="Acyl_CoA_acyltransferase"/>
</dbReference>
<organism evidence="4 5">
    <name type="scientific">Cellulosimicrobium aquatile</name>
    <dbReference type="NCBI Taxonomy" id="1612203"/>
    <lineage>
        <taxon>Bacteria</taxon>
        <taxon>Bacillati</taxon>
        <taxon>Actinomycetota</taxon>
        <taxon>Actinomycetes</taxon>
        <taxon>Micrococcales</taxon>
        <taxon>Promicromonosporaceae</taxon>
        <taxon>Cellulosimicrobium</taxon>
    </lineage>
</organism>
<evidence type="ECO:0000259" key="3">
    <source>
        <dbReference type="PROSITE" id="PS51186"/>
    </source>
</evidence>
<dbReference type="SUPFAM" id="SSF55729">
    <property type="entry name" value="Acyl-CoA N-acyltransferases (Nat)"/>
    <property type="match status" value="1"/>
</dbReference>
<dbReference type="InterPro" id="IPR000182">
    <property type="entry name" value="GNAT_dom"/>
</dbReference>
<dbReference type="GO" id="GO:0016747">
    <property type="term" value="F:acyltransferase activity, transferring groups other than amino-acyl groups"/>
    <property type="evidence" value="ECO:0007669"/>
    <property type="project" value="InterPro"/>
</dbReference>
<dbReference type="Pfam" id="PF13673">
    <property type="entry name" value="Acetyltransf_10"/>
    <property type="match status" value="1"/>
</dbReference>
<sequence>MTDPVLRPARPDDTDALVDVWRRAVEATHDFLGPDDVRELEAAVRDEYLGAVDLTVAEVDGRVAGFAGTVGHRVEMLFVDPALHGRGIGRALLDAVGRGLPVVELDVNEQNPGALAFYRALGFEVTGRSETDDQGRPFPLLHLRREA</sequence>
<dbReference type="NCBIfam" id="NF007807">
    <property type="entry name" value="PRK10514.1"/>
    <property type="match status" value="1"/>
</dbReference>
<evidence type="ECO:0000313" key="4">
    <source>
        <dbReference type="EMBL" id="SIP97825.1"/>
    </source>
</evidence>
<dbReference type="PANTHER" id="PTHR43800:SF1">
    <property type="entry name" value="PEPTIDYL-LYSINE N-ACETYLTRANSFERASE YJAB"/>
    <property type="match status" value="1"/>
</dbReference>
<reference evidence="5" key="1">
    <citation type="submission" date="2017-01" db="EMBL/GenBank/DDBJ databases">
        <authorList>
            <person name="Varghese N."/>
            <person name="Submissions S."/>
        </authorList>
    </citation>
    <scope>NUCLEOTIDE SEQUENCE [LARGE SCALE GENOMIC DNA]</scope>
    <source>
        <strain evidence="5">3bp</strain>
    </source>
</reference>
<proteinExistence type="predicted"/>
<keyword evidence="5" id="KW-1185">Reference proteome</keyword>
<dbReference type="AlphaFoldDB" id="A0A1N6P0B6"/>
<dbReference type="PANTHER" id="PTHR43800">
    <property type="entry name" value="PEPTIDYL-LYSINE N-ACETYLTRANSFERASE YJAB"/>
    <property type="match status" value="1"/>
</dbReference>
<dbReference type="RefSeq" id="WP_076403972.1">
    <property type="nucleotide sequence ID" value="NZ_FTMI01000001.1"/>
</dbReference>
<name>A0A1N6P0B6_9MICO</name>
<accession>A0A1N6P0B6</accession>
<feature type="domain" description="N-acetyltransferase" evidence="3">
    <location>
        <begin position="4"/>
        <end position="145"/>
    </location>
</feature>
<dbReference type="Gene3D" id="3.40.630.30">
    <property type="match status" value="1"/>
</dbReference>
<evidence type="ECO:0000256" key="2">
    <source>
        <dbReference type="ARBA" id="ARBA00023315"/>
    </source>
</evidence>
<dbReference type="Proteomes" id="UP000186235">
    <property type="component" value="Unassembled WGS sequence"/>
</dbReference>
<dbReference type="EMBL" id="FTMI01000001">
    <property type="protein sequence ID" value="SIP97825.1"/>
    <property type="molecule type" value="Genomic_DNA"/>
</dbReference>
<dbReference type="PROSITE" id="PS51186">
    <property type="entry name" value="GNAT"/>
    <property type="match status" value="1"/>
</dbReference>
<evidence type="ECO:0000313" key="5">
    <source>
        <dbReference type="Proteomes" id="UP000186235"/>
    </source>
</evidence>
<keyword evidence="1 4" id="KW-0808">Transferase</keyword>
<protein>
    <submittedName>
        <fullName evidence="4">Putative acetyltransferase</fullName>
    </submittedName>
</protein>